<dbReference type="OrthoDB" id="261084at2157"/>
<sequence>MHGIVPKTLEEYVVEHTDETAWDAVLERAAVETTLYLPVSRYDDRELEALLTALSNSAAQSREGIERDFGRRLAPALLATFDAHVADDRELHTVLLELEAIAADIESGIDGVSLPEVSGRVADEGNTVVVTYRSQREYCSLAHGVLEGFVSEFDAGAVVEKIDCVHEDADACRFRVALE</sequence>
<name>A0A1H1I3Y6_NATTX</name>
<dbReference type="Gene3D" id="3.90.1520.10">
    <property type="entry name" value="H-NOX domain"/>
    <property type="match status" value="1"/>
</dbReference>
<gene>
    <name evidence="2" type="ORF">SAMN04489842_3304</name>
</gene>
<dbReference type="Proteomes" id="UP000198848">
    <property type="component" value="Unassembled WGS sequence"/>
</dbReference>
<dbReference type="InterPro" id="IPR024096">
    <property type="entry name" value="NO_sig/Golgi_transp_ligand-bd"/>
</dbReference>
<dbReference type="AlphaFoldDB" id="A0A1H1I3Y6"/>
<reference evidence="3" key="1">
    <citation type="submission" date="2016-10" db="EMBL/GenBank/DDBJ databases">
        <authorList>
            <person name="Varghese N."/>
            <person name="Submissions S."/>
        </authorList>
    </citation>
    <scope>NUCLEOTIDE SEQUENCE [LARGE SCALE GENOMIC DNA]</scope>
    <source>
        <strain evidence="3">DSM 24767</strain>
    </source>
</reference>
<dbReference type="GO" id="GO:0020037">
    <property type="term" value="F:heme binding"/>
    <property type="evidence" value="ECO:0007669"/>
    <property type="project" value="InterPro"/>
</dbReference>
<evidence type="ECO:0000313" key="3">
    <source>
        <dbReference type="Proteomes" id="UP000198848"/>
    </source>
</evidence>
<dbReference type="InterPro" id="IPR011644">
    <property type="entry name" value="Heme_NO-bd"/>
</dbReference>
<dbReference type="InterPro" id="IPR038158">
    <property type="entry name" value="H-NOX_domain_sf"/>
</dbReference>
<organism evidence="2 3">
    <name type="scientific">Natronobacterium texcoconense</name>
    <dbReference type="NCBI Taxonomy" id="1095778"/>
    <lineage>
        <taxon>Archaea</taxon>
        <taxon>Methanobacteriati</taxon>
        <taxon>Methanobacteriota</taxon>
        <taxon>Stenosarchaea group</taxon>
        <taxon>Halobacteria</taxon>
        <taxon>Halobacteriales</taxon>
        <taxon>Natrialbaceae</taxon>
        <taxon>Natronobacterium</taxon>
    </lineage>
</organism>
<feature type="domain" description="Heme NO-binding" evidence="1">
    <location>
        <begin position="2"/>
        <end position="156"/>
    </location>
</feature>
<evidence type="ECO:0000259" key="1">
    <source>
        <dbReference type="Pfam" id="PF07700"/>
    </source>
</evidence>
<dbReference type="RefSeq" id="WP_090384085.1">
    <property type="nucleotide sequence ID" value="NZ_FNLC01000003.1"/>
</dbReference>
<accession>A0A1H1I3Y6</accession>
<dbReference type="STRING" id="1095778.SAMN04489842_3304"/>
<dbReference type="EMBL" id="FNLC01000003">
    <property type="protein sequence ID" value="SDR32414.1"/>
    <property type="molecule type" value="Genomic_DNA"/>
</dbReference>
<proteinExistence type="predicted"/>
<dbReference type="Pfam" id="PF07700">
    <property type="entry name" value="HNOB"/>
    <property type="match status" value="1"/>
</dbReference>
<keyword evidence="3" id="KW-1185">Reference proteome</keyword>
<evidence type="ECO:0000313" key="2">
    <source>
        <dbReference type="EMBL" id="SDR32414.1"/>
    </source>
</evidence>
<dbReference type="SUPFAM" id="SSF111126">
    <property type="entry name" value="Ligand-binding domain in the NO signalling and Golgi transport"/>
    <property type="match status" value="1"/>
</dbReference>
<protein>
    <submittedName>
        <fullName evidence="2">Haem-NO-binding</fullName>
    </submittedName>
</protein>